<gene>
    <name evidence="2" type="ORF">APZ42_004675</name>
</gene>
<evidence type="ECO:0000313" key="2">
    <source>
        <dbReference type="EMBL" id="KZR99445.1"/>
    </source>
</evidence>
<reference evidence="2 3" key="1">
    <citation type="submission" date="2016-03" db="EMBL/GenBank/DDBJ databases">
        <title>EvidentialGene: Evidence-directed Construction of Genes on Genomes.</title>
        <authorList>
            <person name="Gilbert D.G."/>
            <person name="Choi J.-H."/>
            <person name="Mockaitis K."/>
            <person name="Colbourne J."/>
            <person name="Pfrender M."/>
        </authorList>
    </citation>
    <scope>NUCLEOTIDE SEQUENCE [LARGE SCALE GENOMIC DNA]</scope>
    <source>
        <strain evidence="2 3">Xinb3</strain>
        <tissue evidence="2">Complete organism</tissue>
    </source>
</reference>
<dbReference type="Gene3D" id="1.20.5.4010">
    <property type="match status" value="1"/>
</dbReference>
<dbReference type="Pfam" id="PF16544">
    <property type="entry name" value="STAR_dimer"/>
    <property type="match status" value="1"/>
</dbReference>
<protein>
    <submittedName>
        <fullName evidence="2">Held out wings-like protein</fullName>
    </submittedName>
</protein>
<dbReference type="STRING" id="35525.A0A164GWP1"/>
<accession>A0A164GWP1</accession>
<feature type="non-terminal residue" evidence="2">
    <location>
        <position position="192"/>
    </location>
</feature>
<comment type="caution">
    <text evidence="2">The sequence shown here is derived from an EMBL/GenBank/DDBJ whole genome shotgun (WGS) entry which is preliminary data.</text>
</comment>
<name>A0A164GWP1_9CRUS</name>
<dbReference type="EMBL" id="LRGB01013602">
    <property type="protein sequence ID" value="KZR99445.1"/>
    <property type="molecule type" value="Genomic_DNA"/>
</dbReference>
<keyword evidence="3" id="KW-1185">Reference proteome</keyword>
<evidence type="ECO:0000259" key="1">
    <source>
        <dbReference type="Pfam" id="PF16544"/>
    </source>
</evidence>
<evidence type="ECO:0000313" key="3">
    <source>
        <dbReference type="Proteomes" id="UP000076858"/>
    </source>
</evidence>
<dbReference type="Proteomes" id="UP000076858">
    <property type="component" value="Unassembled WGS sequence"/>
</dbReference>
<proteinExistence type="predicted"/>
<feature type="domain" description="STAR protein homodimerisation region" evidence="1">
    <location>
        <begin position="100"/>
        <end position="135"/>
    </location>
</feature>
<sequence>MTDVIMVDGSVGASNNSNLPLNMNNSVISVTMAAAAAAAAGGTGTTSPTLGGTSPVSAAAAAAAMMMMQPPASCSSSSSSSSSSTSAAAIAAAAAAAAANTQSVADYLAQLLKDKKQLAALPNVFHHVERLLDEGKTKKHSDLSDLHVWLDPFLFRFLLSGDGARLIYARQRTQLCGVMDYPSIQDVGSISG</sequence>
<organism evidence="2 3">
    <name type="scientific">Daphnia magna</name>
    <dbReference type="NCBI Taxonomy" id="35525"/>
    <lineage>
        <taxon>Eukaryota</taxon>
        <taxon>Metazoa</taxon>
        <taxon>Ecdysozoa</taxon>
        <taxon>Arthropoda</taxon>
        <taxon>Crustacea</taxon>
        <taxon>Branchiopoda</taxon>
        <taxon>Diplostraca</taxon>
        <taxon>Cladocera</taxon>
        <taxon>Anomopoda</taxon>
        <taxon>Daphniidae</taxon>
        <taxon>Daphnia</taxon>
    </lineage>
</organism>
<dbReference type="AlphaFoldDB" id="A0A164GWP1"/>
<dbReference type="InterPro" id="IPR032377">
    <property type="entry name" value="STAR_dimer"/>
</dbReference>